<sequence>MDPTDDINNSNASEKLEAMQSELHCGICHDYFVQAFTLSCSHSFCFDCISAWRANHTDCPVCRRKTVGMAPSRALDNMVAALNGGANITNSGSNENQQRVDAWFNTPQNAAQQQQQQNNAHQAEPEADPSYNGESDDGTFFDSEEEGIEEDDGDYDNNYDDDYYEEEEEGYEDEGEEEQEEEQYEEGEEEGDYEDDESSYSDSEYDDEDEYYEDD</sequence>
<dbReference type="SUPFAM" id="SSF57850">
    <property type="entry name" value="RING/U-box"/>
    <property type="match status" value="1"/>
</dbReference>
<name>A0A8K0CS02_IGNLU</name>
<feature type="compositionally biased region" description="Low complexity" evidence="5">
    <location>
        <begin position="108"/>
        <end position="122"/>
    </location>
</feature>
<dbReference type="InterPro" id="IPR039577">
    <property type="entry name" value="Rad18"/>
</dbReference>
<evidence type="ECO:0000256" key="4">
    <source>
        <dbReference type="PROSITE-ProRule" id="PRU00175"/>
    </source>
</evidence>
<evidence type="ECO:0000256" key="2">
    <source>
        <dbReference type="ARBA" id="ARBA00022771"/>
    </source>
</evidence>
<keyword evidence="2 4" id="KW-0863">Zinc-finger</keyword>
<accession>A0A8K0CS02</accession>
<feature type="region of interest" description="Disordered" evidence="5">
    <location>
        <begin position="108"/>
        <end position="215"/>
    </location>
</feature>
<dbReference type="InterPro" id="IPR018957">
    <property type="entry name" value="Znf_C3HC4_RING-type"/>
</dbReference>
<dbReference type="InterPro" id="IPR017907">
    <property type="entry name" value="Znf_RING_CS"/>
</dbReference>
<dbReference type="Proteomes" id="UP000801492">
    <property type="component" value="Unassembled WGS sequence"/>
</dbReference>
<dbReference type="Pfam" id="PF00097">
    <property type="entry name" value="zf-C3HC4"/>
    <property type="match status" value="1"/>
</dbReference>
<gene>
    <name evidence="7" type="ORF">ILUMI_16610</name>
</gene>
<evidence type="ECO:0000313" key="7">
    <source>
        <dbReference type="EMBL" id="KAF2889563.1"/>
    </source>
</evidence>
<comment type="caution">
    <text evidence="7">The sequence shown here is derived from an EMBL/GenBank/DDBJ whole genome shotgun (WGS) entry which is preliminary data.</text>
</comment>
<dbReference type="AlphaFoldDB" id="A0A8K0CS02"/>
<dbReference type="SMART" id="SM00184">
    <property type="entry name" value="RING"/>
    <property type="match status" value="1"/>
</dbReference>
<feature type="domain" description="RING-type" evidence="6">
    <location>
        <begin position="25"/>
        <end position="63"/>
    </location>
</feature>
<dbReference type="Gene3D" id="3.30.40.10">
    <property type="entry name" value="Zinc/RING finger domain, C3HC4 (zinc finger)"/>
    <property type="match status" value="1"/>
</dbReference>
<dbReference type="InterPro" id="IPR001841">
    <property type="entry name" value="Znf_RING"/>
</dbReference>
<evidence type="ECO:0000313" key="8">
    <source>
        <dbReference type="Proteomes" id="UP000801492"/>
    </source>
</evidence>
<feature type="compositionally biased region" description="Acidic residues" evidence="5">
    <location>
        <begin position="134"/>
        <end position="215"/>
    </location>
</feature>
<evidence type="ECO:0000256" key="3">
    <source>
        <dbReference type="ARBA" id="ARBA00022833"/>
    </source>
</evidence>
<dbReference type="GO" id="GO:0005634">
    <property type="term" value="C:nucleus"/>
    <property type="evidence" value="ECO:0007669"/>
    <property type="project" value="TreeGrafter"/>
</dbReference>
<feature type="non-terminal residue" evidence="7">
    <location>
        <position position="215"/>
    </location>
</feature>
<reference evidence="7" key="1">
    <citation type="submission" date="2019-08" db="EMBL/GenBank/DDBJ databases">
        <title>The genome of the North American firefly Photinus pyralis.</title>
        <authorList>
            <consortium name="Photinus pyralis genome working group"/>
            <person name="Fallon T.R."/>
            <person name="Sander Lower S.E."/>
            <person name="Weng J.-K."/>
        </authorList>
    </citation>
    <scope>NUCLEOTIDE SEQUENCE</scope>
    <source>
        <strain evidence="7">TRF0915ILg1</strain>
        <tissue evidence="7">Whole body</tissue>
    </source>
</reference>
<dbReference type="PANTHER" id="PTHR14134:SF2">
    <property type="entry name" value="E3 UBIQUITIN-PROTEIN LIGASE RAD18"/>
    <property type="match status" value="1"/>
</dbReference>
<dbReference type="GO" id="GO:0006301">
    <property type="term" value="P:DNA damage tolerance"/>
    <property type="evidence" value="ECO:0007669"/>
    <property type="project" value="InterPro"/>
</dbReference>
<evidence type="ECO:0000259" key="6">
    <source>
        <dbReference type="PROSITE" id="PS50089"/>
    </source>
</evidence>
<dbReference type="InterPro" id="IPR013083">
    <property type="entry name" value="Znf_RING/FYVE/PHD"/>
</dbReference>
<evidence type="ECO:0000256" key="1">
    <source>
        <dbReference type="ARBA" id="ARBA00022723"/>
    </source>
</evidence>
<dbReference type="PANTHER" id="PTHR14134">
    <property type="entry name" value="E3 UBIQUITIN-PROTEIN LIGASE RAD18"/>
    <property type="match status" value="1"/>
</dbReference>
<dbReference type="OrthoDB" id="5330228at2759"/>
<keyword evidence="3" id="KW-0862">Zinc</keyword>
<proteinExistence type="predicted"/>
<dbReference type="GO" id="GO:0097505">
    <property type="term" value="C:Rad6-Rad18 complex"/>
    <property type="evidence" value="ECO:0007669"/>
    <property type="project" value="TreeGrafter"/>
</dbReference>
<dbReference type="GO" id="GO:0061630">
    <property type="term" value="F:ubiquitin protein ligase activity"/>
    <property type="evidence" value="ECO:0007669"/>
    <property type="project" value="InterPro"/>
</dbReference>
<keyword evidence="8" id="KW-1185">Reference proteome</keyword>
<dbReference type="GO" id="GO:0008270">
    <property type="term" value="F:zinc ion binding"/>
    <property type="evidence" value="ECO:0007669"/>
    <property type="project" value="UniProtKB-KW"/>
</dbReference>
<dbReference type="GO" id="GO:0006513">
    <property type="term" value="P:protein monoubiquitination"/>
    <property type="evidence" value="ECO:0007669"/>
    <property type="project" value="InterPro"/>
</dbReference>
<dbReference type="PROSITE" id="PS50089">
    <property type="entry name" value="ZF_RING_2"/>
    <property type="match status" value="1"/>
</dbReference>
<evidence type="ECO:0000256" key="5">
    <source>
        <dbReference type="SAM" id="MobiDB-lite"/>
    </source>
</evidence>
<dbReference type="PROSITE" id="PS00518">
    <property type="entry name" value="ZF_RING_1"/>
    <property type="match status" value="1"/>
</dbReference>
<keyword evidence="1" id="KW-0479">Metal-binding</keyword>
<protein>
    <recommendedName>
        <fullName evidence="6">RING-type domain-containing protein</fullName>
    </recommendedName>
</protein>
<dbReference type="EMBL" id="VTPC01065390">
    <property type="protein sequence ID" value="KAF2889563.1"/>
    <property type="molecule type" value="Genomic_DNA"/>
</dbReference>
<dbReference type="GO" id="GO:0003697">
    <property type="term" value="F:single-stranded DNA binding"/>
    <property type="evidence" value="ECO:0007669"/>
    <property type="project" value="InterPro"/>
</dbReference>
<organism evidence="7 8">
    <name type="scientific">Ignelater luminosus</name>
    <name type="common">Cucubano</name>
    <name type="synonym">Pyrophorus luminosus</name>
    <dbReference type="NCBI Taxonomy" id="2038154"/>
    <lineage>
        <taxon>Eukaryota</taxon>
        <taxon>Metazoa</taxon>
        <taxon>Ecdysozoa</taxon>
        <taxon>Arthropoda</taxon>
        <taxon>Hexapoda</taxon>
        <taxon>Insecta</taxon>
        <taxon>Pterygota</taxon>
        <taxon>Neoptera</taxon>
        <taxon>Endopterygota</taxon>
        <taxon>Coleoptera</taxon>
        <taxon>Polyphaga</taxon>
        <taxon>Elateriformia</taxon>
        <taxon>Elateroidea</taxon>
        <taxon>Elateridae</taxon>
        <taxon>Agrypninae</taxon>
        <taxon>Pyrophorini</taxon>
        <taxon>Ignelater</taxon>
    </lineage>
</organism>